<evidence type="ECO:0000256" key="1">
    <source>
        <dbReference type="SAM" id="Phobius"/>
    </source>
</evidence>
<reference evidence="2 3" key="1">
    <citation type="journal article" date="2011" name="PLoS ONE">
        <title>The complete genome sequence of Thermoproteus tenax: a physiologically versatile member of the Crenarchaeota.</title>
        <authorList>
            <person name="Siebers B."/>
            <person name="Zaparty M."/>
            <person name="Raddatz G."/>
            <person name="Tjaden B."/>
            <person name="Albers S.V."/>
            <person name="Bell S.D."/>
            <person name="Blombach F."/>
            <person name="Kletzin A."/>
            <person name="Kyrpides N."/>
            <person name="Lanz C."/>
            <person name="Plagens A."/>
            <person name="Rampp M."/>
            <person name="Rosinus A."/>
            <person name="von Jan M."/>
            <person name="Makarova K.S."/>
            <person name="Klenk H.P."/>
            <person name="Schuster S.C."/>
            <person name="Hensel R."/>
        </authorList>
    </citation>
    <scope>NUCLEOTIDE SEQUENCE [LARGE SCALE GENOMIC DNA]</scope>
    <source>
        <strain evidence="3">ATCC 35583 / DSM 2078 / JCM 9277 / NBRC 100435 / Kra 1</strain>
    </source>
</reference>
<keyword evidence="1" id="KW-0472">Membrane</keyword>
<accession>G4RPQ0</accession>
<proteinExistence type="predicted"/>
<dbReference type="HOGENOM" id="CLU_120801_0_0_2"/>
<protein>
    <submittedName>
        <fullName evidence="2">Uncharacterized protein</fullName>
    </submittedName>
</protein>
<dbReference type="PaxDb" id="768679-TTX_0891"/>
<sequence>MRGISALEAAILFGFLALVYIVAAYLVWLISYNYFRDEASVTASLMVKYVASQVADLMASSLTPGVSSISYKLFLPTQFPNFDAYSYSIALINNATSPGAVALYVLANFSAYRGSFSAYEYNVGAFAYALNATFAGVQIYVTNFDRAIGGSACLVPSPVVPGAYAVNLTKPGCGALWYAPTPANYKLLTVVRG</sequence>
<feature type="transmembrane region" description="Helical" evidence="1">
    <location>
        <begin position="84"/>
        <end position="107"/>
    </location>
</feature>
<dbReference type="STRING" id="768679.TTX_0891"/>
<keyword evidence="1" id="KW-1133">Transmembrane helix</keyword>
<dbReference type="GeneID" id="11261786"/>
<keyword evidence="3" id="KW-1185">Reference proteome</keyword>
<dbReference type="AlphaFoldDB" id="G4RPQ0"/>
<gene>
    <name evidence="2" type="ordered locus">TTX_0891</name>
</gene>
<dbReference type="PATRIC" id="fig|768679.9.peg.900"/>
<dbReference type="KEGG" id="ttn:TTX_0891"/>
<dbReference type="Proteomes" id="UP000002654">
    <property type="component" value="Chromosome"/>
</dbReference>
<evidence type="ECO:0000313" key="3">
    <source>
        <dbReference type="Proteomes" id="UP000002654"/>
    </source>
</evidence>
<organism evidence="2 3">
    <name type="scientific">Thermoproteus tenax (strain ATCC 35583 / DSM 2078 / JCM 9277 / NBRC 100435 / Kra 1)</name>
    <dbReference type="NCBI Taxonomy" id="768679"/>
    <lineage>
        <taxon>Archaea</taxon>
        <taxon>Thermoproteota</taxon>
        <taxon>Thermoprotei</taxon>
        <taxon>Thermoproteales</taxon>
        <taxon>Thermoproteaceae</taxon>
        <taxon>Thermoproteus</taxon>
    </lineage>
</organism>
<keyword evidence="1" id="KW-0812">Transmembrane</keyword>
<dbReference type="OrthoDB" id="25941at2157"/>
<dbReference type="EMBL" id="FN869859">
    <property type="protein sequence ID" value="CCC81545.1"/>
    <property type="molecule type" value="Genomic_DNA"/>
</dbReference>
<feature type="transmembrane region" description="Helical" evidence="1">
    <location>
        <begin position="12"/>
        <end position="35"/>
    </location>
</feature>
<name>G4RPQ0_THETK</name>
<dbReference type="eggNOG" id="arCOG05473">
    <property type="taxonomic scope" value="Archaea"/>
</dbReference>
<evidence type="ECO:0000313" key="2">
    <source>
        <dbReference type="EMBL" id="CCC81545.1"/>
    </source>
</evidence>
<dbReference type="RefSeq" id="WP_014126801.1">
    <property type="nucleotide sequence ID" value="NC_016070.1"/>
</dbReference>